<proteinExistence type="predicted"/>
<feature type="compositionally biased region" description="Basic and acidic residues" evidence="1">
    <location>
        <begin position="136"/>
        <end position="146"/>
    </location>
</feature>
<feature type="region of interest" description="Disordered" evidence="1">
    <location>
        <begin position="136"/>
        <end position="178"/>
    </location>
</feature>
<feature type="region of interest" description="Disordered" evidence="1">
    <location>
        <begin position="321"/>
        <end position="341"/>
    </location>
</feature>
<dbReference type="RefSeq" id="WP_120188136.1">
    <property type="nucleotide sequence ID" value="NZ_MCHY01000003.1"/>
</dbReference>
<evidence type="ECO:0000313" key="3">
    <source>
        <dbReference type="Proteomes" id="UP000284219"/>
    </source>
</evidence>
<name>A0A419SQ84_9BACL</name>
<protein>
    <submittedName>
        <fullName evidence="2">Uncharacterized protein</fullName>
    </submittedName>
</protein>
<dbReference type="EMBL" id="MCHY01000003">
    <property type="protein sequence ID" value="RKD26484.1"/>
    <property type="molecule type" value="Genomic_DNA"/>
</dbReference>
<dbReference type="Proteomes" id="UP000284219">
    <property type="component" value="Unassembled WGS sequence"/>
</dbReference>
<evidence type="ECO:0000256" key="1">
    <source>
        <dbReference type="SAM" id="MobiDB-lite"/>
    </source>
</evidence>
<sequence>MTKDSVKFVSGRKKTRGELRLPQLHFIVLDDWQDKIGKDAIWAWLQFYTWADRSQSEREHDVIPNSMNKIQKKLGVGKGTFYNKIIRPLWNHGLIDLQEIELKSKGGHNPVNIIVYEYPQNDPALATRPIKPIRDYDKDYKTETRKTALKGGRPKKEEGGSSHTELPDPSSHTKLPLVPVQNYPSSVREHNNVLNQSNVLNDYNEMNKSQSINQISSSNFEPPQTYQSQIESESIKSIILKNQKMLDRLTDIETVYLAIKEKPGYSEALFIQTLFKANEAKISVPFKHYFLKAMMNNVKAEEATTTQAQKKKTDMPEWIVNQSQSEQDTDPAASSDQDELTMEQKLEATELLYQLNEIDEQEYKRRKSELIG</sequence>
<comment type="caution">
    <text evidence="2">The sequence shown here is derived from an EMBL/GenBank/DDBJ whole genome shotgun (WGS) entry which is preliminary data.</text>
</comment>
<dbReference type="AlphaFoldDB" id="A0A419SQ84"/>
<dbReference type="OrthoDB" id="2679411at2"/>
<organism evidence="2 3">
    <name type="scientific">Ammoniphilus oxalaticus</name>
    <dbReference type="NCBI Taxonomy" id="66863"/>
    <lineage>
        <taxon>Bacteria</taxon>
        <taxon>Bacillati</taxon>
        <taxon>Bacillota</taxon>
        <taxon>Bacilli</taxon>
        <taxon>Bacillales</taxon>
        <taxon>Paenibacillaceae</taxon>
        <taxon>Aneurinibacillus group</taxon>
        <taxon>Ammoniphilus</taxon>
    </lineage>
</organism>
<reference evidence="2 3" key="1">
    <citation type="submission" date="2016-08" db="EMBL/GenBank/DDBJ databases">
        <title>Novel Firmicute Genomes.</title>
        <authorList>
            <person name="Poppleton D.I."/>
            <person name="Gribaldo S."/>
        </authorList>
    </citation>
    <scope>NUCLEOTIDE SEQUENCE [LARGE SCALE GENOMIC DNA]</scope>
    <source>
        <strain evidence="2 3">RAOx-1</strain>
    </source>
</reference>
<keyword evidence="3" id="KW-1185">Reference proteome</keyword>
<evidence type="ECO:0000313" key="2">
    <source>
        <dbReference type="EMBL" id="RKD26484.1"/>
    </source>
</evidence>
<accession>A0A419SQ84</accession>
<gene>
    <name evidence="2" type="ORF">BEP19_16735</name>
</gene>